<reference evidence="3 4" key="1">
    <citation type="submission" date="2020-02" db="EMBL/GenBank/DDBJ databases">
        <title>Genomic and physiological characterization of two novel Nitrospinaceae genera.</title>
        <authorList>
            <person name="Mueller A.J."/>
            <person name="Jung M.-Y."/>
            <person name="Strachan C.R."/>
            <person name="Herbold C.W."/>
            <person name="Kirkegaard R.H."/>
            <person name="Daims H."/>
        </authorList>
    </citation>
    <scope>NUCLEOTIDE SEQUENCE [LARGE SCALE GENOMIC DNA]</scope>
    <source>
        <strain evidence="3">EB</strain>
    </source>
</reference>
<evidence type="ECO:0000256" key="2">
    <source>
        <dbReference type="ARBA" id="ARBA00022679"/>
    </source>
</evidence>
<dbReference type="CDD" id="cd03789">
    <property type="entry name" value="GT9_LPS_heptosyltransferase"/>
    <property type="match status" value="1"/>
</dbReference>
<gene>
    <name evidence="3" type="ORF">G3M70_16725</name>
</gene>
<evidence type="ECO:0000256" key="1">
    <source>
        <dbReference type="ARBA" id="ARBA00022676"/>
    </source>
</evidence>
<dbReference type="EMBL" id="CP048685">
    <property type="protein sequence ID" value="QPJ63427.1"/>
    <property type="molecule type" value="Genomic_DNA"/>
</dbReference>
<dbReference type="PANTHER" id="PTHR30160">
    <property type="entry name" value="TETRAACYLDISACCHARIDE 4'-KINASE-RELATED"/>
    <property type="match status" value="1"/>
</dbReference>
<keyword evidence="2 3" id="KW-0808">Transferase</keyword>
<evidence type="ECO:0000313" key="3">
    <source>
        <dbReference type="EMBL" id="QPJ63427.1"/>
    </source>
</evidence>
<dbReference type="GO" id="GO:0005829">
    <property type="term" value="C:cytosol"/>
    <property type="evidence" value="ECO:0007669"/>
    <property type="project" value="TreeGrafter"/>
</dbReference>
<dbReference type="Pfam" id="PF01075">
    <property type="entry name" value="Glyco_transf_9"/>
    <property type="match status" value="1"/>
</dbReference>
<protein>
    <submittedName>
        <fullName evidence="3">Glycosyltransferase family 9 protein</fullName>
    </submittedName>
</protein>
<dbReference type="AlphaFoldDB" id="A0A7T0BZK5"/>
<sequence>MKNKEPKNILMLNLTRMGDLIQSTPLLKGLRKKYPDAKITLLVGSDFYEFSKRLPAVDDWIVLNLKQFKEKSMQGGVSWVELYSYFENILDQVRDKDFDLVFNLSHSKLSAFIISYLKIKEVRGFKCSSEGDRMTDHPWLQYFFTEPFNRPFNTFNLVDLFFKAGDIDLNGETLEIKKYPEDSLRAGKILQENSVRKNELLIGFQAGSSLEGRRWPASHFAKLGDRLVRDLNARILLFGVKSESGIGENILEQMESPENVLNLIGKTDISELVGLVDRCHYLVTNDTGTMHIAAALGTPIVGLFFAHAHPPETGPYSEEQLLFQADIPCAPCSYGVECNQVVCIEKLSPDLVAEMMGQHHLKGEWSLPPGLEPSKEIKILLTERGPDSCLRMNRLNPVELTQTELFSWMYRGLWLNTLGKKSLMKNSEHSQELIRFVQSSYGIDVDSNLWNEVDFTLNELIKLEGKGKAGVQIALEILKNVEGSSADLDLLVTLADKITRLDDEINLMGLTQPEIKPITDMFNKRKENIDGNNLKVMARTTLDCYKNLILECQYMMWLAGEFQRGLKDQAACEVSGFRSINIEVPGR</sequence>
<dbReference type="InterPro" id="IPR051199">
    <property type="entry name" value="LPS_LOS_Heptosyltrfase"/>
</dbReference>
<dbReference type="InterPro" id="IPR002201">
    <property type="entry name" value="Glyco_trans_9"/>
</dbReference>
<name>A0A7T0BZK5_9BACT</name>
<accession>A0A7T0BZK5</accession>
<dbReference type="PANTHER" id="PTHR30160:SF7">
    <property type="entry name" value="ADP-HEPTOSE--LPS HEPTOSYLTRANSFERASE 2"/>
    <property type="match status" value="1"/>
</dbReference>
<proteinExistence type="predicted"/>
<dbReference type="Gene3D" id="3.40.50.2000">
    <property type="entry name" value="Glycogen Phosphorylase B"/>
    <property type="match status" value="2"/>
</dbReference>
<dbReference type="GO" id="GO:0009244">
    <property type="term" value="P:lipopolysaccharide core region biosynthetic process"/>
    <property type="evidence" value="ECO:0007669"/>
    <property type="project" value="TreeGrafter"/>
</dbReference>
<dbReference type="KEGG" id="nli:G3M70_16725"/>
<evidence type="ECO:0000313" key="4">
    <source>
        <dbReference type="Proteomes" id="UP000594688"/>
    </source>
</evidence>
<keyword evidence="1" id="KW-0328">Glycosyltransferase</keyword>
<dbReference type="Proteomes" id="UP000594688">
    <property type="component" value="Chromosome"/>
</dbReference>
<dbReference type="GO" id="GO:0008713">
    <property type="term" value="F:ADP-heptose-lipopolysaccharide heptosyltransferase activity"/>
    <property type="evidence" value="ECO:0007669"/>
    <property type="project" value="TreeGrafter"/>
</dbReference>
<dbReference type="SUPFAM" id="SSF53756">
    <property type="entry name" value="UDP-Glycosyltransferase/glycogen phosphorylase"/>
    <property type="match status" value="1"/>
</dbReference>
<organism evidence="3 4">
    <name type="scientific">Candidatus Nitronauta litoralis</name>
    <dbReference type="NCBI Taxonomy" id="2705533"/>
    <lineage>
        <taxon>Bacteria</taxon>
        <taxon>Pseudomonadati</taxon>
        <taxon>Nitrospinota/Tectimicrobiota group</taxon>
        <taxon>Nitrospinota</taxon>
        <taxon>Nitrospinia</taxon>
        <taxon>Nitrospinales</taxon>
        <taxon>Nitrospinaceae</taxon>
        <taxon>Candidatus Nitronauta</taxon>
    </lineage>
</organism>